<dbReference type="PANTHER" id="PTHR46033:SF8">
    <property type="entry name" value="PROTEIN MAINTENANCE OF MERISTEMS-LIKE"/>
    <property type="match status" value="1"/>
</dbReference>
<dbReference type="PANTHER" id="PTHR46033">
    <property type="entry name" value="PROTEIN MAIN-LIKE 2"/>
    <property type="match status" value="1"/>
</dbReference>
<accession>A0AAP0PKB4</accession>
<dbReference type="GO" id="GO:0010073">
    <property type="term" value="P:meristem maintenance"/>
    <property type="evidence" value="ECO:0007669"/>
    <property type="project" value="InterPro"/>
</dbReference>
<proteinExistence type="predicted"/>
<reference evidence="2 3" key="1">
    <citation type="submission" date="2024-01" db="EMBL/GenBank/DDBJ databases">
        <title>Genome assemblies of Stephania.</title>
        <authorList>
            <person name="Yang L."/>
        </authorList>
    </citation>
    <scope>NUCLEOTIDE SEQUENCE [LARGE SCALE GENOMIC DNA]</scope>
    <source>
        <strain evidence="2">JXDWG</strain>
        <tissue evidence="2">Leaf</tissue>
    </source>
</reference>
<dbReference type="Pfam" id="PF10536">
    <property type="entry name" value="PMD"/>
    <property type="match status" value="1"/>
</dbReference>
<dbReference type="InterPro" id="IPR044824">
    <property type="entry name" value="MAIN-like"/>
</dbReference>
<dbReference type="EMBL" id="JBBNAG010000003">
    <property type="protein sequence ID" value="KAK9147923.1"/>
    <property type="molecule type" value="Genomic_DNA"/>
</dbReference>
<organism evidence="2 3">
    <name type="scientific">Stephania cephalantha</name>
    <dbReference type="NCBI Taxonomy" id="152367"/>
    <lineage>
        <taxon>Eukaryota</taxon>
        <taxon>Viridiplantae</taxon>
        <taxon>Streptophyta</taxon>
        <taxon>Embryophyta</taxon>
        <taxon>Tracheophyta</taxon>
        <taxon>Spermatophyta</taxon>
        <taxon>Magnoliopsida</taxon>
        <taxon>Ranunculales</taxon>
        <taxon>Menispermaceae</taxon>
        <taxon>Menispermoideae</taxon>
        <taxon>Cissampelideae</taxon>
        <taxon>Stephania</taxon>
    </lineage>
</organism>
<name>A0AAP0PKB4_9MAGN</name>
<dbReference type="InterPro" id="IPR019557">
    <property type="entry name" value="AminoTfrase-like_pln_mobile"/>
</dbReference>
<evidence type="ECO:0000313" key="2">
    <source>
        <dbReference type="EMBL" id="KAK9147923.1"/>
    </source>
</evidence>
<sequence length="133" mass="14884">MSITLEDVRMLLHIPVVGKVVAVKNFSRYTEKSRMEAIKIVSNLLGVGFDEAKEEVNYTRGLIVRLAWLKTRFCPPKSSSSSSSRTYPRVECTARAYLLYLLACTPFADKSGSRVSISLLKVLENMDEVGTYA</sequence>
<dbReference type="Proteomes" id="UP001419268">
    <property type="component" value="Unassembled WGS sequence"/>
</dbReference>
<keyword evidence="3" id="KW-1185">Reference proteome</keyword>
<protein>
    <recommendedName>
        <fullName evidence="1">Aminotransferase-like plant mobile domain-containing protein</fullName>
    </recommendedName>
</protein>
<gene>
    <name evidence="2" type="ORF">Scep_006680</name>
</gene>
<evidence type="ECO:0000313" key="3">
    <source>
        <dbReference type="Proteomes" id="UP001419268"/>
    </source>
</evidence>
<feature type="domain" description="Aminotransferase-like plant mobile" evidence="1">
    <location>
        <begin position="1"/>
        <end position="133"/>
    </location>
</feature>
<comment type="caution">
    <text evidence="2">The sequence shown here is derived from an EMBL/GenBank/DDBJ whole genome shotgun (WGS) entry which is preliminary data.</text>
</comment>
<evidence type="ECO:0000259" key="1">
    <source>
        <dbReference type="Pfam" id="PF10536"/>
    </source>
</evidence>
<dbReference type="AlphaFoldDB" id="A0AAP0PKB4"/>